<keyword evidence="1" id="KW-0677">Repeat</keyword>
<comment type="caution">
    <text evidence="3">The sequence shown here is derived from an EMBL/GenBank/DDBJ whole genome shotgun (WGS) entry which is preliminary data.</text>
</comment>
<evidence type="ECO:0000313" key="3">
    <source>
        <dbReference type="EMBL" id="KAK9827022.1"/>
    </source>
</evidence>
<dbReference type="PANTHER" id="PTHR23084:SF227">
    <property type="entry name" value="PHOSPHATIDYLINOSITOL-4-PHOSPHATE 5-KINASE RELATED"/>
    <property type="match status" value="1"/>
</dbReference>
<gene>
    <name evidence="3" type="ORF">WJX74_003729</name>
</gene>
<protein>
    <submittedName>
        <fullName evidence="3">Uncharacterized protein</fullName>
    </submittedName>
</protein>
<dbReference type="EMBL" id="JALJOS010000019">
    <property type="protein sequence ID" value="KAK9827022.1"/>
    <property type="molecule type" value="Genomic_DNA"/>
</dbReference>
<reference evidence="3 4" key="1">
    <citation type="journal article" date="2024" name="Nat. Commun.">
        <title>Phylogenomics reveals the evolutionary origins of lichenization in chlorophyte algae.</title>
        <authorList>
            <person name="Puginier C."/>
            <person name="Libourel C."/>
            <person name="Otte J."/>
            <person name="Skaloud P."/>
            <person name="Haon M."/>
            <person name="Grisel S."/>
            <person name="Petersen M."/>
            <person name="Berrin J.G."/>
            <person name="Delaux P.M."/>
            <person name="Dal Grande F."/>
            <person name="Keller J."/>
        </authorList>
    </citation>
    <scope>NUCLEOTIDE SEQUENCE [LARGE SCALE GENOMIC DNA]</scope>
    <source>
        <strain evidence="3 4">SAG 2145</strain>
    </source>
</reference>
<dbReference type="SMART" id="SM00698">
    <property type="entry name" value="MORN"/>
    <property type="match status" value="3"/>
</dbReference>
<feature type="region of interest" description="Disordered" evidence="2">
    <location>
        <begin position="1"/>
        <end position="25"/>
    </location>
</feature>
<name>A0AAW1QZV9_9CHLO</name>
<dbReference type="InterPro" id="IPR003409">
    <property type="entry name" value="MORN"/>
</dbReference>
<accession>A0AAW1QZV9</accession>
<feature type="region of interest" description="Disordered" evidence="2">
    <location>
        <begin position="461"/>
        <end position="480"/>
    </location>
</feature>
<feature type="compositionally biased region" description="Acidic residues" evidence="2">
    <location>
        <begin position="373"/>
        <end position="384"/>
    </location>
</feature>
<feature type="region of interest" description="Disordered" evidence="2">
    <location>
        <begin position="332"/>
        <end position="384"/>
    </location>
</feature>
<dbReference type="Pfam" id="PF02493">
    <property type="entry name" value="MORN"/>
    <property type="match status" value="3"/>
</dbReference>
<evidence type="ECO:0000256" key="1">
    <source>
        <dbReference type="ARBA" id="ARBA00022737"/>
    </source>
</evidence>
<dbReference type="PANTHER" id="PTHR23084">
    <property type="entry name" value="PHOSPHATIDYLINOSITOL-4-PHOSPHATE 5-KINASE RELATED"/>
    <property type="match status" value="1"/>
</dbReference>
<dbReference type="GO" id="GO:0016020">
    <property type="term" value="C:membrane"/>
    <property type="evidence" value="ECO:0007669"/>
    <property type="project" value="UniProtKB-ARBA"/>
</dbReference>
<sequence length="480" mass="52809">MSAADDQNEEVQPADTSNPFAGKLVRSGLDAHKHNPEDPQWHLADSFHPYAPFPGNAIKWESYVYDDGTSYEGLMKEDIPHGKGVLTFGLGNDGSGGGGGGIQNAGVGDRYEGEFHSGFANGLGMYTSKSGEVYRGEWRHGLKHGCGAVHDFSAFYKAVEGGQDPQKAWKKLAKEISDKATYGTWQGDRFAAVASDYVVNSCHIHEVRGVLEEMESVLTKARMFAHKPDGEVTWMALRDAQGNPAPVMQDPMHYPHGTGFLAPGPMGQCHPLPDNDKLKQEMRLHARNHARIFNMYNFDYDPSPKSDLVKAWKLFAKKVAKDTVLKEELAEVEARTARQENREREARVARRKGRKADAKEERPEPAQQSTKEDGEDEDEGPIDESDLLASADGIQLPSQQLQSEAGSLSSSSSSSSSSSQQGSWWHGGPTIFASASMSRSGVCRMNPASRAIYNTFRMAAERAPRRRSLTRPQRRPAISS</sequence>
<feature type="compositionally biased region" description="Basic residues" evidence="2">
    <location>
        <begin position="464"/>
        <end position="474"/>
    </location>
</feature>
<feature type="compositionally biased region" description="Low complexity" evidence="2">
    <location>
        <begin position="398"/>
        <end position="423"/>
    </location>
</feature>
<organism evidence="3 4">
    <name type="scientific">Apatococcus lobatus</name>
    <dbReference type="NCBI Taxonomy" id="904363"/>
    <lineage>
        <taxon>Eukaryota</taxon>
        <taxon>Viridiplantae</taxon>
        <taxon>Chlorophyta</taxon>
        <taxon>core chlorophytes</taxon>
        <taxon>Trebouxiophyceae</taxon>
        <taxon>Chlorellales</taxon>
        <taxon>Chlorellaceae</taxon>
        <taxon>Apatococcus</taxon>
    </lineage>
</organism>
<evidence type="ECO:0000313" key="4">
    <source>
        <dbReference type="Proteomes" id="UP001438707"/>
    </source>
</evidence>
<feature type="compositionally biased region" description="Basic and acidic residues" evidence="2">
    <location>
        <begin position="355"/>
        <end position="364"/>
    </location>
</feature>
<feature type="region of interest" description="Disordered" evidence="2">
    <location>
        <begin position="398"/>
        <end position="424"/>
    </location>
</feature>
<keyword evidence="4" id="KW-1185">Reference proteome</keyword>
<proteinExistence type="predicted"/>
<dbReference type="AlphaFoldDB" id="A0AAW1QZV9"/>
<feature type="compositionally biased region" description="Basic and acidic residues" evidence="2">
    <location>
        <begin position="332"/>
        <end position="348"/>
    </location>
</feature>
<dbReference type="Proteomes" id="UP001438707">
    <property type="component" value="Unassembled WGS sequence"/>
</dbReference>
<dbReference type="SUPFAM" id="SSF82185">
    <property type="entry name" value="Histone H3 K4-specific methyltransferase SET7/9 N-terminal domain"/>
    <property type="match status" value="1"/>
</dbReference>
<evidence type="ECO:0000256" key="2">
    <source>
        <dbReference type="SAM" id="MobiDB-lite"/>
    </source>
</evidence>